<gene>
    <name evidence="5" type="ORF">CJN711_LOCUS18212</name>
</gene>
<dbReference type="Proteomes" id="UP000663855">
    <property type="component" value="Unassembled WGS sequence"/>
</dbReference>
<dbReference type="GO" id="GO:0005044">
    <property type="term" value="F:scavenger receptor activity"/>
    <property type="evidence" value="ECO:0007669"/>
    <property type="project" value="InterPro"/>
</dbReference>
<organism evidence="5 6">
    <name type="scientific">Rotaria magnacalcarata</name>
    <dbReference type="NCBI Taxonomy" id="392030"/>
    <lineage>
        <taxon>Eukaryota</taxon>
        <taxon>Metazoa</taxon>
        <taxon>Spiralia</taxon>
        <taxon>Gnathifera</taxon>
        <taxon>Rotifera</taxon>
        <taxon>Eurotatoria</taxon>
        <taxon>Bdelloidea</taxon>
        <taxon>Philodinida</taxon>
        <taxon>Philodinidae</taxon>
        <taxon>Rotaria</taxon>
    </lineage>
</organism>
<evidence type="ECO:0000256" key="2">
    <source>
        <dbReference type="PROSITE-ProRule" id="PRU00076"/>
    </source>
</evidence>
<protein>
    <recommendedName>
        <fullName evidence="4">EGF-like domain-containing protein</fullName>
    </recommendedName>
</protein>
<dbReference type="InterPro" id="IPR000742">
    <property type="entry name" value="EGF"/>
</dbReference>
<proteinExistence type="predicted"/>
<dbReference type="SUPFAM" id="SSF69848">
    <property type="entry name" value="LCCL domain"/>
    <property type="match status" value="1"/>
</dbReference>
<dbReference type="EMBL" id="CAJNOV010008546">
    <property type="protein sequence ID" value="CAF1326658.1"/>
    <property type="molecule type" value="Genomic_DNA"/>
</dbReference>
<dbReference type="Gene3D" id="2.170.300.10">
    <property type="entry name" value="Tie2 ligand-binding domain superfamily"/>
    <property type="match status" value="1"/>
</dbReference>
<dbReference type="GO" id="GO:0030169">
    <property type="term" value="F:low-density lipoprotein particle binding"/>
    <property type="evidence" value="ECO:0007669"/>
    <property type="project" value="TreeGrafter"/>
</dbReference>
<dbReference type="InterPro" id="IPR016187">
    <property type="entry name" value="CTDL_fold"/>
</dbReference>
<evidence type="ECO:0000256" key="3">
    <source>
        <dbReference type="SAM" id="Phobius"/>
    </source>
</evidence>
<keyword evidence="2" id="KW-1015">Disulfide bond</keyword>
<feature type="disulfide bond" evidence="2">
    <location>
        <begin position="650"/>
        <end position="659"/>
    </location>
</feature>
<accession>A0A815FKM5</accession>
<evidence type="ECO:0000313" key="5">
    <source>
        <dbReference type="EMBL" id="CAF1326658.1"/>
    </source>
</evidence>
<dbReference type="SUPFAM" id="SSF56436">
    <property type="entry name" value="C-type lectin-like"/>
    <property type="match status" value="1"/>
</dbReference>
<dbReference type="SUPFAM" id="SSF57184">
    <property type="entry name" value="Growth factor receptor domain"/>
    <property type="match status" value="1"/>
</dbReference>
<evidence type="ECO:0000256" key="1">
    <source>
        <dbReference type="ARBA" id="ARBA00022536"/>
    </source>
</evidence>
<feature type="domain" description="EGF-like" evidence="4">
    <location>
        <begin position="625"/>
        <end position="660"/>
    </location>
</feature>
<dbReference type="Gene3D" id="3.10.100.10">
    <property type="entry name" value="Mannose-Binding Protein A, subunit A"/>
    <property type="match status" value="1"/>
</dbReference>
<dbReference type="GO" id="GO:0016358">
    <property type="term" value="P:dendrite development"/>
    <property type="evidence" value="ECO:0007669"/>
    <property type="project" value="TreeGrafter"/>
</dbReference>
<keyword evidence="3" id="KW-0472">Membrane</keyword>
<name>A0A815FKM5_9BILA</name>
<dbReference type="GO" id="GO:0016322">
    <property type="term" value="P:neuron remodeling"/>
    <property type="evidence" value="ECO:0007669"/>
    <property type="project" value="TreeGrafter"/>
</dbReference>
<dbReference type="Gene3D" id="2.170.130.20">
    <property type="entry name" value="LCCL-like domain"/>
    <property type="match status" value="1"/>
</dbReference>
<reference evidence="5" key="1">
    <citation type="submission" date="2021-02" db="EMBL/GenBank/DDBJ databases">
        <authorList>
            <person name="Nowell W R."/>
        </authorList>
    </citation>
    <scope>NUCLEOTIDE SEQUENCE</scope>
</reference>
<dbReference type="Pfam" id="PF00059">
    <property type="entry name" value="Lectin_C"/>
    <property type="match status" value="1"/>
</dbReference>
<dbReference type="PANTHER" id="PTHR24043:SF0">
    <property type="entry name" value="SCAVENGER RECEPTOR CLASS F MEMBER 1"/>
    <property type="match status" value="1"/>
</dbReference>
<dbReference type="GO" id="GO:0010976">
    <property type="term" value="P:positive regulation of neuron projection development"/>
    <property type="evidence" value="ECO:0007669"/>
    <property type="project" value="TreeGrafter"/>
</dbReference>
<keyword evidence="3" id="KW-1133">Transmembrane helix</keyword>
<evidence type="ECO:0000313" key="6">
    <source>
        <dbReference type="Proteomes" id="UP000663855"/>
    </source>
</evidence>
<dbReference type="GO" id="GO:0007157">
    <property type="term" value="P:heterophilic cell-cell adhesion via plasma membrane cell adhesion molecules"/>
    <property type="evidence" value="ECO:0007669"/>
    <property type="project" value="TreeGrafter"/>
</dbReference>
<keyword evidence="3" id="KW-0812">Transmembrane</keyword>
<dbReference type="PANTHER" id="PTHR24043">
    <property type="entry name" value="SCAVENGER RECEPTOR CLASS F"/>
    <property type="match status" value="1"/>
</dbReference>
<comment type="caution">
    <text evidence="2">Lacks conserved residue(s) required for the propagation of feature annotation.</text>
</comment>
<dbReference type="AlphaFoldDB" id="A0A815FKM5"/>
<feature type="transmembrane region" description="Helical" evidence="3">
    <location>
        <begin position="764"/>
        <end position="788"/>
    </location>
</feature>
<dbReference type="InterPro" id="IPR009030">
    <property type="entry name" value="Growth_fac_rcpt_cys_sf"/>
</dbReference>
<dbReference type="PROSITE" id="PS00022">
    <property type="entry name" value="EGF_1"/>
    <property type="match status" value="2"/>
</dbReference>
<dbReference type="PROSITE" id="PS50026">
    <property type="entry name" value="EGF_3"/>
    <property type="match status" value="1"/>
</dbReference>
<dbReference type="Pfam" id="PF03815">
    <property type="entry name" value="LCCL"/>
    <property type="match status" value="1"/>
</dbReference>
<dbReference type="InterPro" id="IPR042635">
    <property type="entry name" value="MEGF10/SREC1/2-like"/>
</dbReference>
<dbReference type="InterPro" id="IPR016186">
    <property type="entry name" value="C-type_lectin-like/link_sf"/>
</dbReference>
<comment type="caution">
    <text evidence="5">The sequence shown here is derived from an EMBL/GenBank/DDBJ whole genome shotgun (WGS) entry which is preliminary data.</text>
</comment>
<sequence>MDIYYYYFISILFNQFSIINGQIYLSKICFMTFDNATVTFDPSYPNASVLICPSSCYTMRYISNQEEYPIFGNETYSGNSLVCKSAMHDGRLAPWNGENSPVLIQNNSSKSSIFVSTLRNGILSAKSTSLSLNIYRFVNNRINETSIYDIAIEQRAFLYKKDEPSSITCRSKIDLNSIEPINIDHGWKNWVENRLKYFTFPWNMTRDQALTFCSNNNATLMYWFNSTEQDILQNTLRTTIHRLFRNQRDSTGNNTLTFYIGLKRINRIQFWESNITNPNDQSFEIKVNSVNNDDDYCTIIQSSGGNPQTFGIYSHKCDDRSIRGYPLCRLIPSVIDQQNDFIYRLETDSQSGNLTGVIDFCSELGGYPIYANNAYEWQLIQEIMLNDNNFNSDYAYTGLISQSKQINDAYWMPKNISYNSSLNYIWFASSRGADRIGFHLSKATDESYYALYDINPYTTLNRLRFCRKNDIRPLMKQSSSCSYKQCSSNCLNITLPSQTDNLRFGFYGCFPKNSLASIVYTQAFSSDGYFVRPTLPMEYSVALRRSFNESLIFNFVQIDKDLLYNCYEYLNFDKNSPSDDTIQLTCDRSNTNNKTISGIKLKKDFNGLLSIALQERRMSAHHTRFIDYSDSGSRCRYQGIYHPYINQCICSPGFYGNECQYSCPSGYYGQNCDFHCSGDDDYCKGLLICLPDPYGCSCYSGWYGTNCNISCPSNRYGPDCSYRCSCPSCNRFSGICNCIGTECYQGIYTRSEIDSRCSSSSPNLALLIAVPIVSVVVIVGIIGGLLYWRKKRSTDEEHLFENATVRFSSDSYRPSIEQNQFQKDYNNILSERL</sequence>
<evidence type="ECO:0000259" key="4">
    <source>
        <dbReference type="PROSITE" id="PS50026"/>
    </source>
</evidence>
<dbReference type="GO" id="GO:0016020">
    <property type="term" value="C:membrane"/>
    <property type="evidence" value="ECO:0007669"/>
    <property type="project" value="TreeGrafter"/>
</dbReference>
<dbReference type="InterPro" id="IPR036609">
    <property type="entry name" value="LCCL_sf"/>
</dbReference>
<dbReference type="InterPro" id="IPR004043">
    <property type="entry name" value="LCCL"/>
</dbReference>
<keyword evidence="1 2" id="KW-0245">EGF-like domain</keyword>
<dbReference type="InterPro" id="IPR001304">
    <property type="entry name" value="C-type_lectin-like"/>
</dbReference>